<gene>
    <name evidence="1" type="ORF">DEO72_LG1g2176</name>
</gene>
<evidence type="ECO:0000313" key="1">
    <source>
        <dbReference type="EMBL" id="QCD78540.1"/>
    </source>
</evidence>
<protein>
    <submittedName>
        <fullName evidence="1">Uncharacterized protein</fullName>
    </submittedName>
</protein>
<sequence length="122" mass="13042">MKQPLSRHRPALVAASVAPPSLLRCGLLRATVTLPLVAPSFPCTRALRRASVAPLRHGPPQPPLGDKRCTAAACDCSGEYLAPRSQFPATVALPILPRLLKTSVSWVCIIFHCHSIFTLPGS</sequence>
<evidence type="ECO:0000313" key="2">
    <source>
        <dbReference type="Proteomes" id="UP000501690"/>
    </source>
</evidence>
<dbReference type="Proteomes" id="UP000501690">
    <property type="component" value="Linkage Group LG1"/>
</dbReference>
<dbReference type="EMBL" id="CP039345">
    <property type="protein sequence ID" value="QCD78540.1"/>
    <property type="molecule type" value="Genomic_DNA"/>
</dbReference>
<proteinExistence type="predicted"/>
<keyword evidence="2" id="KW-1185">Reference proteome</keyword>
<accession>A0A4D6KPD9</accession>
<organism evidence="1 2">
    <name type="scientific">Vigna unguiculata</name>
    <name type="common">Cowpea</name>
    <dbReference type="NCBI Taxonomy" id="3917"/>
    <lineage>
        <taxon>Eukaryota</taxon>
        <taxon>Viridiplantae</taxon>
        <taxon>Streptophyta</taxon>
        <taxon>Embryophyta</taxon>
        <taxon>Tracheophyta</taxon>
        <taxon>Spermatophyta</taxon>
        <taxon>Magnoliopsida</taxon>
        <taxon>eudicotyledons</taxon>
        <taxon>Gunneridae</taxon>
        <taxon>Pentapetalae</taxon>
        <taxon>rosids</taxon>
        <taxon>fabids</taxon>
        <taxon>Fabales</taxon>
        <taxon>Fabaceae</taxon>
        <taxon>Papilionoideae</taxon>
        <taxon>50 kb inversion clade</taxon>
        <taxon>NPAAA clade</taxon>
        <taxon>indigoferoid/millettioid clade</taxon>
        <taxon>Phaseoleae</taxon>
        <taxon>Vigna</taxon>
    </lineage>
</organism>
<reference evidence="1 2" key="1">
    <citation type="submission" date="2019-04" db="EMBL/GenBank/DDBJ databases">
        <title>An improved genome assembly and genetic linkage map for asparagus bean, Vigna unguiculata ssp. sesquipedialis.</title>
        <authorList>
            <person name="Xia Q."/>
            <person name="Zhang R."/>
            <person name="Dong Y."/>
        </authorList>
    </citation>
    <scope>NUCLEOTIDE SEQUENCE [LARGE SCALE GENOMIC DNA]</scope>
    <source>
        <tissue evidence="1">Leaf</tissue>
    </source>
</reference>
<name>A0A4D6KPD9_VIGUN</name>
<dbReference type="AlphaFoldDB" id="A0A4D6KPD9"/>